<keyword evidence="1" id="KW-1133">Transmembrane helix</keyword>
<reference evidence="2 3" key="1">
    <citation type="submission" date="2019-02" db="EMBL/GenBank/DDBJ databases">
        <title>Shewanella sp. D4-2 isolated from Dokdo Island.</title>
        <authorList>
            <person name="Baek K."/>
        </authorList>
    </citation>
    <scope>NUCLEOTIDE SEQUENCE [LARGE SCALE GENOMIC DNA]</scope>
    <source>
        <strain evidence="2 3">D4-2</strain>
    </source>
</reference>
<accession>A0A411PJ84</accession>
<protein>
    <submittedName>
        <fullName evidence="2">Uncharacterized protein</fullName>
    </submittedName>
</protein>
<keyword evidence="1" id="KW-0812">Transmembrane</keyword>
<evidence type="ECO:0000313" key="2">
    <source>
        <dbReference type="EMBL" id="QBF83603.1"/>
    </source>
</evidence>
<name>A0A411PJ84_9GAMM</name>
<keyword evidence="3" id="KW-1185">Reference proteome</keyword>
<dbReference type="KEGG" id="smai:EXU30_13540"/>
<organism evidence="2 3">
    <name type="scientific">Shewanella maritima</name>
    <dbReference type="NCBI Taxonomy" id="2520507"/>
    <lineage>
        <taxon>Bacteria</taxon>
        <taxon>Pseudomonadati</taxon>
        <taxon>Pseudomonadota</taxon>
        <taxon>Gammaproteobacteria</taxon>
        <taxon>Alteromonadales</taxon>
        <taxon>Shewanellaceae</taxon>
        <taxon>Shewanella</taxon>
    </lineage>
</organism>
<proteinExistence type="predicted"/>
<gene>
    <name evidence="2" type="ORF">EXU30_13540</name>
</gene>
<sequence length="133" mass="15427">MWNRFDSAVHIINNQKWSFRYDRFTSAISLNVGENTKISEEGSISDNSHVTVVRSFSYFAPKRKINFSYQGQQYQLSISWLLLWRSQLLEHSAESTSVVIKEVFTKRRRRSITIGCYVALLSAIKLGLMYAHA</sequence>
<keyword evidence="1" id="KW-0472">Membrane</keyword>
<dbReference type="RefSeq" id="WP_130600881.1">
    <property type="nucleotide sequence ID" value="NZ_CP036200.1"/>
</dbReference>
<dbReference type="Proteomes" id="UP000291106">
    <property type="component" value="Chromosome"/>
</dbReference>
<feature type="transmembrane region" description="Helical" evidence="1">
    <location>
        <begin position="111"/>
        <end position="131"/>
    </location>
</feature>
<dbReference type="EMBL" id="CP036200">
    <property type="protein sequence ID" value="QBF83603.1"/>
    <property type="molecule type" value="Genomic_DNA"/>
</dbReference>
<evidence type="ECO:0000313" key="3">
    <source>
        <dbReference type="Proteomes" id="UP000291106"/>
    </source>
</evidence>
<evidence type="ECO:0000256" key="1">
    <source>
        <dbReference type="SAM" id="Phobius"/>
    </source>
</evidence>
<dbReference type="AlphaFoldDB" id="A0A411PJ84"/>